<dbReference type="AlphaFoldDB" id="A0A0E9V7G8"/>
<protein>
    <submittedName>
        <fullName evidence="1">Uncharacterized protein</fullName>
    </submittedName>
</protein>
<reference evidence="1" key="1">
    <citation type="submission" date="2014-11" db="EMBL/GenBank/DDBJ databases">
        <authorList>
            <person name="Amaro Gonzalez C."/>
        </authorList>
    </citation>
    <scope>NUCLEOTIDE SEQUENCE</scope>
</reference>
<evidence type="ECO:0000313" key="1">
    <source>
        <dbReference type="EMBL" id="JAH73941.1"/>
    </source>
</evidence>
<accession>A0A0E9V7G8</accession>
<name>A0A0E9V7G8_ANGAN</name>
<dbReference type="EMBL" id="GBXM01034636">
    <property type="protein sequence ID" value="JAH73941.1"/>
    <property type="molecule type" value="Transcribed_RNA"/>
</dbReference>
<sequence>MLLTSKTYGMCPKGPLLCHIYHLFVMTTSRLIYPMQT</sequence>
<proteinExistence type="predicted"/>
<organism evidence="1">
    <name type="scientific">Anguilla anguilla</name>
    <name type="common">European freshwater eel</name>
    <name type="synonym">Muraena anguilla</name>
    <dbReference type="NCBI Taxonomy" id="7936"/>
    <lineage>
        <taxon>Eukaryota</taxon>
        <taxon>Metazoa</taxon>
        <taxon>Chordata</taxon>
        <taxon>Craniata</taxon>
        <taxon>Vertebrata</taxon>
        <taxon>Euteleostomi</taxon>
        <taxon>Actinopterygii</taxon>
        <taxon>Neopterygii</taxon>
        <taxon>Teleostei</taxon>
        <taxon>Anguilliformes</taxon>
        <taxon>Anguillidae</taxon>
        <taxon>Anguilla</taxon>
    </lineage>
</organism>
<reference evidence="1" key="2">
    <citation type="journal article" date="2015" name="Fish Shellfish Immunol.">
        <title>Early steps in the European eel (Anguilla anguilla)-Vibrio vulnificus interaction in the gills: Role of the RtxA13 toxin.</title>
        <authorList>
            <person name="Callol A."/>
            <person name="Pajuelo D."/>
            <person name="Ebbesson L."/>
            <person name="Teles M."/>
            <person name="MacKenzie S."/>
            <person name="Amaro C."/>
        </authorList>
    </citation>
    <scope>NUCLEOTIDE SEQUENCE</scope>
</reference>